<dbReference type="InterPro" id="IPR038300">
    <property type="entry name" value="SASP_sf_alpha/beta"/>
</dbReference>
<organism evidence="2">
    <name type="scientific">Proteinivorax tanatarense</name>
    <dbReference type="NCBI Taxonomy" id="1260629"/>
    <lineage>
        <taxon>Bacteria</taxon>
        <taxon>Bacillati</taxon>
        <taxon>Bacillota</taxon>
        <taxon>Clostridia</taxon>
        <taxon>Eubacteriales</taxon>
        <taxon>Proteinivoracaceae</taxon>
        <taxon>Proteinivorax</taxon>
    </lineage>
</organism>
<dbReference type="Gene3D" id="6.10.10.80">
    <property type="entry name" value="Small, acid-soluble spore protein, alpha/beta type-like"/>
    <property type="match status" value="1"/>
</dbReference>
<evidence type="ECO:0000313" key="2">
    <source>
        <dbReference type="EMBL" id="XBX73681.1"/>
    </source>
</evidence>
<protein>
    <submittedName>
        <fullName evidence="2">Alpha/beta-type small acid-soluble spore protein</fullName>
    </submittedName>
</protein>
<dbReference type="AlphaFoldDB" id="A0AAU7VHY7"/>
<evidence type="ECO:0000256" key="1">
    <source>
        <dbReference type="ARBA" id="ARBA00003863"/>
    </source>
</evidence>
<name>A0AAU7VHY7_9FIRM</name>
<comment type="function">
    <text evidence="1">SASP are bound to spore DNA. They are double-stranded DNA-binding proteins that cause DNA to change to an a-like conformation. They protect the DNA backbone from chemical and enzymatic cleavage and are thus involved in dormant spore's high resistance to UV light.</text>
</comment>
<dbReference type="InterPro" id="IPR001448">
    <property type="entry name" value="SASP_alpha/beta-type"/>
</dbReference>
<dbReference type="GO" id="GO:0003690">
    <property type="term" value="F:double-stranded DNA binding"/>
    <property type="evidence" value="ECO:0007669"/>
    <property type="project" value="InterPro"/>
</dbReference>
<reference evidence="2" key="1">
    <citation type="journal article" date="2013" name="Extremophiles">
        <title>Proteinivorax tanatarense gen. nov., sp. nov., an anaerobic, haloalkaliphilic, proteolytic bacterium isolated from a decaying algal bloom, and proposal of Proteinivoraceae fam. nov.</title>
        <authorList>
            <person name="Kevbrin V."/>
            <person name="Boltyanskaya Y."/>
            <person name="Zhilina T."/>
            <person name="Kolganova T."/>
            <person name="Lavrentjeva E."/>
            <person name="Kuznetsov B."/>
        </authorList>
    </citation>
    <scope>NUCLEOTIDE SEQUENCE</scope>
    <source>
        <strain evidence="2">Z-910T</strain>
    </source>
</reference>
<dbReference type="EMBL" id="CP158367">
    <property type="protein sequence ID" value="XBX73681.1"/>
    <property type="molecule type" value="Genomic_DNA"/>
</dbReference>
<proteinExistence type="predicted"/>
<dbReference type="RefSeq" id="WP_350342443.1">
    <property type="nucleotide sequence ID" value="NZ_CP158367.1"/>
</dbReference>
<accession>A0AAU7VHY7</accession>
<sequence>MAARRRRKTILPPEVLDEFKYEVANQLGLKEKIDRVGWGNMTTYECGKIGGRIGGAMVKSMIKSAQEQMIKKGEL</sequence>
<dbReference type="GO" id="GO:0006265">
    <property type="term" value="P:DNA topological change"/>
    <property type="evidence" value="ECO:0007669"/>
    <property type="project" value="InterPro"/>
</dbReference>
<dbReference type="Pfam" id="PF00269">
    <property type="entry name" value="SASP"/>
    <property type="match status" value="1"/>
</dbReference>
<gene>
    <name evidence="2" type="ORF">PRVXT_001676</name>
</gene>
<reference evidence="2" key="2">
    <citation type="submission" date="2024-06" db="EMBL/GenBank/DDBJ databases">
        <authorList>
            <person name="Petrova K.O."/>
            <person name="Toshchakov S.V."/>
            <person name="Boltjanskaja Y.V."/>
            <person name="Kevbrin V."/>
        </authorList>
    </citation>
    <scope>NUCLEOTIDE SEQUENCE</scope>
    <source>
        <strain evidence="2">Z-910T</strain>
    </source>
</reference>